<dbReference type="EMBL" id="AP018227">
    <property type="protein sequence ID" value="BAY82719.1"/>
    <property type="molecule type" value="Genomic_DNA"/>
</dbReference>
<organism evidence="1 2">
    <name type="scientific">Calothrix parasitica NIES-267</name>
    <dbReference type="NCBI Taxonomy" id="1973488"/>
    <lineage>
        <taxon>Bacteria</taxon>
        <taxon>Bacillati</taxon>
        <taxon>Cyanobacteriota</taxon>
        <taxon>Cyanophyceae</taxon>
        <taxon>Nostocales</taxon>
        <taxon>Calotrichaceae</taxon>
        <taxon>Calothrix</taxon>
    </lineage>
</organism>
<proteinExistence type="predicted"/>
<sequence>MNYIEAVSDNRKWISGIFLNEKDAENYFQLIPEDIRDGQRMKSVDLKEYPVYLVEAEEYYFVDLNGVREAINKIQVIQNCEYIYINIYEIKKDFIPENPGKDYMGMLKHVHIDNQYLERYRKFGEEYSPFDLPWDEG</sequence>
<protein>
    <submittedName>
        <fullName evidence="1">Uncharacterized protein</fullName>
    </submittedName>
</protein>
<dbReference type="OrthoDB" id="2604202at2"/>
<keyword evidence="2" id="KW-1185">Reference proteome</keyword>
<reference evidence="1 2" key="1">
    <citation type="submission" date="2017-06" db="EMBL/GenBank/DDBJ databases">
        <title>Genome sequencing of cyanobaciteial culture collection at National Institute for Environmental Studies (NIES).</title>
        <authorList>
            <person name="Hirose Y."/>
            <person name="Shimura Y."/>
            <person name="Fujisawa T."/>
            <person name="Nakamura Y."/>
            <person name="Kawachi M."/>
        </authorList>
    </citation>
    <scope>NUCLEOTIDE SEQUENCE [LARGE SCALE GENOMIC DNA]</scope>
    <source>
        <strain evidence="1 2">NIES-267</strain>
    </source>
</reference>
<evidence type="ECO:0000313" key="2">
    <source>
        <dbReference type="Proteomes" id="UP000218418"/>
    </source>
</evidence>
<gene>
    <name evidence="1" type="ORF">NIES267_22030</name>
</gene>
<evidence type="ECO:0000313" key="1">
    <source>
        <dbReference type="EMBL" id="BAY82719.1"/>
    </source>
</evidence>
<name>A0A1Z4LNC7_9CYAN</name>
<dbReference type="AlphaFoldDB" id="A0A1Z4LNC7"/>
<accession>A0A1Z4LNC7</accession>
<dbReference type="Proteomes" id="UP000218418">
    <property type="component" value="Chromosome"/>
</dbReference>